<sequence>MSVTDLSTIKQVLAEADLLYSTDDVNCAIDEMAKKINQQLANEYPLCLTVMLGGMVLGGQLLPRLTFLLEADYIHATRYRGATQGGDELHWLKTPEHSLQDRTVLLIDDVLDEGVTLSALIAYCQQAGAKQVLTAVLVDKQRSRTGLQQADFVGLQSPDRYIFGYGMDYKEQLRNASGIYAVKGL</sequence>
<dbReference type="GO" id="GO:0032264">
    <property type="term" value="P:IMP salvage"/>
    <property type="evidence" value="ECO:0007669"/>
    <property type="project" value="TreeGrafter"/>
</dbReference>
<feature type="domain" description="Phosphoribosyltransferase" evidence="3">
    <location>
        <begin position="27"/>
        <end position="169"/>
    </location>
</feature>
<protein>
    <submittedName>
        <fullName evidence="4">Hypoxanthine-guanine phosphoribosyltransferase</fullName>
        <ecNumber evidence="4">2.4.2.8</ecNumber>
    </submittedName>
</protein>
<evidence type="ECO:0000313" key="5">
    <source>
        <dbReference type="Proteomes" id="UP000234271"/>
    </source>
</evidence>
<dbReference type="GO" id="GO:0032263">
    <property type="term" value="P:GMP salvage"/>
    <property type="evidence" value="ECO:0007669"/>
    <property type="project" value="TreeGrafter"/>
</dbReference>
<dbReference type="STRING" id="288004.AL038_16665"/>
<dbReference type="GO" id="GO:0000287">
    <property type="term" value="F:magnesium ion binding"/>
    <property type="evidence" value="ECO:0007669"/>
    <property type="project" value="TreeGrafter"/>
</dbReference>
<dbReference type="Gene3D" id="3.40.50.2020">
    <property type="match status" value="1"/>
</dbReference>
<dbReference type="GO" id="GO:0006178">
    <property type="term" value="P:guanine salvage"/>
    <property type="evidence" value="ECO:0007669"/>
    <property type="project" value="TreeGrafter"/>
</dbReference>
<dbReference type="GO" id="GO:0005829">
    <property type="term" value="C:cytosol"/>
    <property type="evidence" value="ECO:0007669"/>
    <property type="project" value="TreeGrafter"/>
</dbReference>
<evidence type="ECO:0000256" key="2">
    <source>
        <dbReference type="ARBA" id="ARBA00049402"/>
    </source>
</evidence>
<dbReference type="GO" id="GO:0046100">
    <property type="term" value="P:hypoxanthine metabolic process"/>
    <property type="evidence" value="ECO:0007669"/>
    <property type="project" value="TreeGrafter"/>
</dbReference>
<dbReference type="OrthoDB" id="9802824at2"/>
<dbReference type="PANTHER" id="PTHR43340:SF1">
    <property type="entry name" value="HYPOXANTHINE PHOSPHORIBOSYLTRANSFERASE"/>
    <property type="match status" value="1"/>
</dbReference>
<reference evidence="5" key="1">
    <citation type="submission" date="2016-12" db="EMBL/GenBank/DDBJ databases">
        <title>Complete Genome Sequence of Beggiatoa leptomitiformis D-401.</title>
        <authorList>
            <person name="Fomenkov A."/>
            <person name="Vincze T."/>
            <person name="Grabovich M."/>
            <person name="Anton B.P."/>
            <person name="Dubinina G."/>
            <person name="Orlova M."/>
            <person name="Belousova E."/>
            <person name="Roberts R.J."/>
        </authorList>
    </citation>
    <scope>NUCLEOTIDE SEQUENCE [LARGE SCALE GENOMIC DNA]</scope>
    <source>
        <strain evidence="5">D-401</strain>
    </source>
</reference>
<evidence type="ECO:0000313" key="4">
    <source>
        <dbReference type="EMBL" id="AUI68580.1"/>
    </source>
</evidence>
<dbReference type="AlphaFoldDB" id="A0A2N9YDL8"/>
<evidence type="ECO:0000256" key="1">
    <source>
        <dbReference type="ARBA" id="ARBA00048811"/>
    </source>
</evidence>
<dbReference type="Pfam" id="PF00156">
    <property type="entry name" value="Pribosyltran"/>
    <property type="match status" value="1"/>
</dbReference>
<dbReference type="KEGG" id="blep:AL038_16665"/>
<dbReference type="InterPro" id="IPR050408">
    <property type="entry name" value="HGPRT"/>
</dbReference>
<dbReference type="CDD" id="cd06223">
    <property type="entry name" value="PRTases_typeI"/>
    <property type="match status" value="1"/>
</dbReference>
<organism evidence="4 5">
    <name type="scientific">Beggiatoa leptomitoformis</name>
    <dbReference type="NCBI Taxonomy" id="288004"/>
    <lineage>
        <taxon>Bacteria</taxon>
        <taxon>Pseudomonadati</taxon>
        <taxon>Pseudomonadota</taxon>
        <taxon>Gammaproteobacteria</taxon>
        <taxon>Thiotrichales</taxon>
        <taxon>Thiotrichaceae</taxon>
        <taxon>Beggiatoa</taxon>
    </lineage>
</organism>
<proteinExistence type="predicted"/>
<dbReference type="GO" id="GO:0052657">
    <property type="term" value="F:guanine phosphoribosyltransferase activity"/>
    <property type="evidence" value="ECO:0007669"/>
    <property type="project" value="RHEA"/>
</dbReference>
<keyword evidence="4" id="KW-0328">Glycosyltransferase</keyword>
<gene>
    <name evidence="4" type="ORF">BLE401_07575</name>
</gene>
<dbReference type="NCBIfam" id="NF006605">
    <property type="entry name" value="PRK09162.1"/>
    <property type="match status" value="1"/>
</dbReference>
<comment type="catalytic activity">
    <reaction evidence="2">
        <text>IMP + diphosphate = hypoxanthine + 5-phospho-alpha-D-ribose 1-diphosphate</text>
        <dbReference type="Rhea" id="RHEA:17973"/>
        <dbReference type="ChEBI" id="CHEBI:17368"/>
        <dbReference type="ChEBI" id="CHEBI:33019"/>
        <dbReference type="ChEBI" id="CHEBI:58017"/>
        <dbReference type="ChEBI" id="CHEBI:58053"/>
        <dbReference type="EC" id="2.4.2.8"/>
    </reaction>
    <physiologicalReaction direction="right-to-left" evidence="2">
        <dbReference type="Rhea" id="RHEA:17975"/>
    </physiologicalReaction>
</comment>
<evidence type="ECO:0000259" key="3">
    <source>
        <dbReference type="Pfam" id="PF00156"/>
    </source>
</evidence>
<name>A0A2N9YDL8_9GAMM</name>
<comment type="catalytic activity">
    <reaction evidence="1">
        <text>GMP + diphosphate = guanine + 5-phospho-alpha-D-ribose 1-diphosphate</text>
        <dbReference type="Rhea" id="RHEA:25424"/>
        <dbReference type="ChEBI" id="CHEBI:16235"/>
        <dbReference type="ChEBI" id="CHEBI:33019"/>
        <dbReference type="ChEBI" id="CHEBI:58017"/>
        <dbReference type="ChEBI" id="CHEBI:58115"/>
        <dbReference type="EC" id="2.4.2.8"/>
    </reaction>
    <physiologicalReaction direction="right-to-left" evidence="1">
        <dbReference type="Rhea" id="RHEA:25426"/>
    </physiologicalReaction>
</comment>
<dbReference type="EMBL" id="CP018889">
    <property type="protein sequence ID" value="AUI68580.1"/>
    <property type="molecule type" value="Genomic_DNA"/>
</dbReference>
<dbReference type="Proteomes" id="UP000234271">
    <property type="component" value="Chromosome"/>
</dbReference>
<dbReference type="PANTHER" id="PTHR43340">
    <property type="entry name" value="HYPOXANTHINE-GUANINE PHOSPHORIBOSYLTRANSFERASE"/>
    <property type="match status" value="1"/>
</dbReference>
<dbReference type="GO" id="GO:0004422">
    <property type="term" value="F:hypoxanthine phosphoribosyltransferase activity"/>
    <property type="evidence" value="ECO:0007669"/>
    <property type="project" value="TreeGrafter"/>
</dbReference>
<dbReference type="InterPro" id="IPR029057">
    <property type="entry name" value="PRTase-like"/>
</dbReference>
<dbReference type="EC" id="2.4.2.8" evidence="4"/>
<dbReference type="SUPFAM" id="SSF53271">
    <property type="entry name" value="PRTase-like"/>
    <property type="match status" value="1"/>
</dbReference>
<keyword evidence="5" id="KW-1185">Reference proteome</keyword>
<accession>A0A2N9YDL8</accession>
<dbReference type="InterPro" id="IPR000836">
    <property type="entry name" value="PRTase_dom"/>
</dbReference>
<keyword evidence="4" id="KW-0808">Transferase</keyword>